<sequence>MLREIDLTNGKIFWPKMTRLQIQVLNTVASFNNQLTRFLPRIHFDGITTRLCPFNTHY</sequence>
<proteinExistence type="predicted"/>
<reference evidence="1" key="1">
    <citation type="submission" date="2018-02" db="EMBL/GenBank/DDBJ databases">
        <title>Rhizophora mucronata_Transcriptome.</title>
        <authorList>
            <person name="Meera S.P."/>
            <person name="Sreeshan A."/>
            <person name="Augustine A."/>
        </authorList>
    </citation>
    <scope>NUCLEOTIDE SEQUENCE</scope>
    <source>
        <tissue evidence="1">Leaf</tissue>
    </source>
</reference>
<protein>
    <submittedName>
        <fullName evidence="1">Uncharacterized protein</fullName>
    </submittedName>
</protein>
<dbReference type="AlphaFoldDB" id="A0A2P2R0I8"/>
<dbReference type="EMBL" id="GGEC01092288">
    <property type="protein sequence ID" value="MBX72772.1"/>
    <property type="molecule type" value="Transcribed_RNA"/>
</dbReference>
<accession>A0A2P2R0I8</accession>
<name>A0A2P2R0I8_RHIMU</name>
<evidence type="ECO:0000313" key="1">
    <source>
        <dbReference type="EMBL" id="MBX72772.1"/>
    </source>
</evidence>
<organism evidence="1">
    <name type="scientific">Rhizophora mucronata</name>
    <name type="common">Asiatic mangrove</name>
    <dbReference type="NCBI Taxonomy" id="61149"/>
    <lineage>
        <taxon>Eukaryota</taxon>
        <taxon>Viridiplantae</taxon>
        <taxon>Streptophyta</taxon>
        <taxon>Embryophyta</taxon>
        <taxon>Tracheophyta</taxon>
        <taxon>Spermatophyta</taxon>
        <taxon>Magnoliopsida</taxon>
        <taxon>eudicotyledons</taxon>
        <taxon>Gunneridae</taxon>
        <taxon>Pentapetalae</taxon>
        <taxon>rosids</taxon>
        <taxon>fabids</taxon>
        <taxon>Malpighiales</taxon>
        <taxon>Rhizophoraceae</taxon>
        <taxon>Rhizophora</taxon>
    </lineage>
</organism>